<keyword evidence="1" id="KW-1133">Transmembrane helix</keyword>
<keyword evidence="1" id="KW-0472">Membrane</keyword>
<protein>
    <submittedName>
        <fullName evidence="2">Uncharacterized protein</fullName>
    </submittedName>
</protein>
<evidence type="ECO:0000313" key="2">
    <source>
        <dbReference type="EMBL" id="CAD9350900.1"/>
    </source>
</evidence>
<dbReference type="EMBL" id="HBGN01033616">
    <property type="protein sequence ID" value="CAD9350900.1"/>
    <property type="molecule type" value="Transcribed_RNA"/>
</dbReference>
<sequence length="301" mass="35105">MADKHPSKSSEDVPRISLRDFLDPWNKWVVVPNGSWKGYFDWLPEKLRVGPWSPMAPIFLVTYVATIIYTKPQPTIQFDYELTRLFPEAHSAYWYYNLIGFLWTLFILHTSLKEMSPTIFLSYTYQSWTAICIRHGISAAAPFLPSSYHMLFQIHEILRFHCLVTATVTFTLWNFAIMPVIYFKGCNTDIKKKKFIKFFFGFNLVQAHLLNIVYAILNTIISSPRRFIVTDLWCSMATLLAYTLFYLLFMDRIGVHFYPVFSPRAHWCILTYSACVGCYVATYFGWNKLISKFIVTSAIAS</sequence>
<reference evidence="2" key="1">
    <citation type="submission" date="2021-01" db="EMBL/GenBank/DDBJ databases">
        <authorList>
            <person name="Corre E."/>
            <person name="Pelletier E."/>
            <person name="Niang G."/>
            <person name="Scheremetjew M."/>
            <person name="Finn R."/>
            <person name="Kale V."/>
            <person name="Holt S."/>
            <person name="Cochrane G."/>
            <person name="Meng A."/>
            <person name="Brown T."/>
            <person name="Cohen L."/>
        </authorList>
    </citation>
    <scope>NUCLEOTIDE SEQUENCE</scope>
    <source>
        <strain evidence="2">Pop2</strain>
    </source>
</reference>
<keyword evidence="1" id="KW-0812">Transmembrane</keyword>
<feature type="transmembrane region" description="Helical" evidence="1">
    <location>
        <begin position="52"/>
        <end position="70"/>
    </location>
</feature>
<gene>
    <name evidence="2" type="ORF">DBRI1063_LOCUS21688</name>
</gene>
<feature type="transmembrane region" description="Helical" evidence="1">
    <location>
        <begin position="195"/>
        <end position="217"/>
    </location>
</feature>
<feature type="transmembrane region" description="Helical" evidence="1">
    <location>
        <begin position="128"/>
        <end position="148"/>
    </location>
</feature>
<feature type="transmembrane region" description="Helical" evidence="1">
    <location>
        <begin position="229"/>
        <end position="249"/>
    </location>
</feature>
<proteinExistence type="predicted"/>
<feature type="transmembrane region" description="Helical" evidence="1">
    <location>
        <begin position="160"/>
        <end position="183"/>
    </location>
</feature>
<feature type="transmembrane region" description="Helical" evidence="1">
    <location>
        <begin position="269"/>
        <end position="286"/>
    </location>
</feature>
<dbReference type="AlphaFoldDB" id="A0A7S1ZWK4"/>
<accession>A0A7S1ZWK4</accession>
<name>A0A7S1ZWK4_9STRA</name>
<evidence type="ECO:0000256" key="1">
    <source>
        <dbReference type="SAM" id="Phobius"/>
    </source>
</evidence>
<feature type="transmembrane region" description="Helical" evidence="1">
    <location>
        <begin position="91"/>
        <end position="108"/>
    </location>
</feature>
<organism evidence="2">
    <name type="scientific">Ditylum brightwellii</name>
    <dbReference type="NCBI Taxonomy" id="49249"/>
    <lineage>
        <taxon>Eukaryota</taxon>
        <taxon>Sar</taxon>
        <taxon>Stramenopiles</taxon>
        <taxon>Ochrophyta</taxon>
        <taxon>Bacillariophyta</taxon>
        <taxon>Mediophyceae</taxon>
        <taxon>Lithodesmiophycidae</taxon>
        <taxon>Lithodesmiales</taxon>
        <taxon>Lithodesmiaceae</taxon>
        <taxon>Ditylum</taxon>
    </lineage>
</organism>